<evidence type="ECO:0000256" key="1">
    <source>
        <dbReference type="SAM" id="MobiDB-lite"/>
    </source>
</evidence>
<organism evidence="2 3">
    <name type="scientific">Leptospirillum ferrodiazotrophum</name>
    <dbReference type="NCBI Taxonomy" id="412449"/>
    <lineage>
        <taxon>Bacteria</taxon>
        <taxon>Pseudomonadati</taxon>
        <taxon>Nitrospirota</taxon>
        <taxon>Nitrospiria</taxon>
        <taxon>Nitrospirales</taxon>
        <taxon>Nitrospiraceae</taxon>
        <taxon>Leptospirillum</taxon>
    </lineage>
</organism>
<gene>
    <name evidence="2" type="ORF">UBAL3_80290015</name>
</gene>
<reference evidence="2 3" key="1">
    <citation type="journal article" date="2009" name="Appl. Environ. Microbiol.">
        <title>Community genomic and proteomic analyses of chemoautotrophic iron-oxidizing "Leptospirillum rubarum" (Group II) and "Leptospirillum ferrodiazotrophum" (Group III) bacteria in acid mine drainage biofilms.</title>
        <authorList>
            <person name="Goltsman D.S."/>
            <person name="Denef V.J."/>
            <person name="Singer S.W."/>
            <person name="VerBerkmoes N.C."/>
            <person name="Lefsrud M."/>
            <person name="Mueller R.S."/>
            <person name="Dick G.J."/>
            <person name="Sun C.L."/>
            <person name="Wheeler K.E."/>
            <person name="Zemla A."/>
            <person name="Baker B.J."/>
            <person name="Hauser L."/>
            <person name="Land M."/>
            <person name="Shah M.B."/>
            <person name="Thelen M.P."/>
            <person name="Hettich R.L."/>
            <person name="Banfield J.F."/>
        </authorList>
    </citation>
    <scope>NUCLEOTIDE SEQUENCE [LARGE SCALE GENOMIC DNA]</scope>
</reference>
<feature type="region of interest" description="Disordered" evidence="1">
    <location>
        <begin position="212"/>
        <end position="237"/>
    </location>
</feature>
<evidence type="ECO:0000313" key="3">
    <source>
        <dbReference type="Proteomes" id="UP000009374"/>
    </source>
</evidence>
<proteinExistence type="predicted"/>
<dbReference type="Proteomes" id="UP000009374">
    <property type="component" value="Unassembled WGS sequence"/>
</dbReference>
<dbReference type="EMBL" id="GG693868">
    <property type="protein sequence ID" value="EES53142.1"/>
    <property type="molecule type" value="Genomic_DNA"/>
</dbReference>
<keyword evidence="3" id="KW-1185">Reference proteome</keyword>
<protein>
    <submittedName>
        <fullName evidence="2">Uncharacterized protein</fullName>
    </submittedName>
</protein>
<sequence length="237" mass="27048">MTTIEELLNEIEFLLRSGGRENRLAVWWSRTAAKIIRHYAQILRAIHSGGEKAVLSYLKGHSPVLLTGEILESSVDEWTNYISMILKKKKADDELDKKIALILLSSPQGITLLLEREFQNFWDVFKQIPSPEIQVLQNELREKLSSIQICPGPRCGKMFVSKGKRIFCSEACRKRAHDVPSSKRSDQTPRMYFYRKIKAGLSREKAWEATRERHGKSLEHLGLSGSKPPTSWAKKGG</sequence>
<evidence type="ECO:0000313" key="2">
    <source>
        <dbReference type="EMBL" id="EES53142.1"/>
    </source>
</evidence>
<dbReference type="AlphaFoldDB" id="C6HW37"/>
<name>C6HW37_9BACT</name>
<accession>C6HW37</accession>